<reference evidence="2 3" key="1">
    <citation type="journal article" date="2016" name="Front. Microbiol.">
        <title>Comparative Genomics Analysis of Streptomyces Species Reveals Their Adaptation to the Marine Environment and Their Diversity at the Genomic Level.</title>
        <authorList>
            <person name="Tian X."/>
            <person name="Zhang Z."/>
            <person name="Yang T."/>
            <person name="Chen M."/>
            <person name="Li J."/>
            <person name="Chen F."/>
            <person name="Yang J."/>
            <person name="Li W."/>
            <person name="Zhang B."/>
            <person name="Zhang Z."/>
            <person name="Wu J."/>
            <person name="Zhang C."/>
            <person name="Long L."/>
            <person name="Xiao J."/>
        </authorList>
    </citation>
    <scope>NUCLEOTIDE SEQUENCE [LARGE SCALE GENOMIC DNA]</scope>
    <source>
        <strain evidence="2 3">SCSIO M10379</strain>
    </source>
</reference>
<name>A0A1E7K577_9ACTN</name>
<organism evidence="2 3">
    <name type="scientific">Streptomyces qinglanensis</name>
    <dbReference type="NCBI Taxonomy" id="943816"/>
    <lineage>
        <taxon>Bacteria</taxon>
        <taxon>Bacillati</taxon>
        <taxon>Actinomycetota</taxon>
        <taxon>Actinomycetes</taxon>
        <taxon>Kitasatosporales</taxon>
        <taxon>Streptomycetaceae</taxon>
        <taxon>Streptomyces</taxon>
    </lineage>
</organism>
<dbReference type="AlphaFoldDB" id="A0A1E7K577"/>
<dbReference type="EMBL" id="LJGV01000022">
    <property type="protein sequence ID" value="OEU99051.1"/>
    <property type="molecule type" value="Genomic_DNA"/>
</dbReference>
<dbReference type="Pfam" id="PF07676">
    <property type="entry name" value="PD40"/>
    <property type="match status" value="1"/>
</dbReference>
<feature type="region of interest" description="Disordered" evidence="1">
    <location>
        <begin position="46"/>
        <end position="67"/>
    </location>
</feature>
<accession>A0A1E7K577</accession>
<proteinExistence type="predicted"/>
<evidence type="ECO:0000313" key="3">
    <source>
        <dbReference type="Proteomes" id="UP000175829"/>
    </source>
</evidence>
<dbReference type="Proteomes" id="UP000175829">
    <property type="component" value="Unassembled WGS sequence"/>
</dbReference>
<gene>
    <name evidence="2" type="ORF">AN217_15920</name>
</gene>
<protein>
    <recommendedName>
        <fullName evidence="4">WD40-like Beta Propeller Repeat</fullName>
    </recommendedName>
</protein>
<evidence type="ECO:0000313" key="2">
    <source>
        <dbReference type="EMBL" id="OEU99051.1"/>
    </source>
</evidence>
<dbReference type="InterPro" id="IPR011659">
    <property type="entry name" value="WD40"/>
</dbReference>
<sequence>MAGRRPGPPSRRTAAPFLRVEGQGGSEITGPAFSPDGKRWYFSSRRGVGGRSSDGITYEVSGPFRVR</sequence>
<dbReference type="PATRIC" id="fig|943816.4.peg.2648"/>
<comment type="caution">
    <text evidence="2">The sequence shown here is derived from an EMBL/GenBank/DDBJ whole genome shotgun (WGS) entry which is preliminary data.</text>
</comment>
<dbReference type="SUPFAM" id="SSF69304">
    <property type="entry name" value="Tricorn protease N-terminal domain"/>
    <property type="match status" value="1"/>
</dbReference>
<evidence type="ECO:0008006" key="4">
    <source>
        <dbReference type="Google" id="ProtNLM"/>
    </source>
</evidence>
<evidence type="ECO:0000256" key="1">
    <source>
        <dbReference type="SAM" id="MobiDB-lite"/>
    </source>
</evidence>